<dbReference type="InterPro" id="IPR028325">
    <property type="entry name" value="VG_K_chnl"/>
</dbReference>
<evidence type="ECO:0000256" key="8">
    <source>
        <dbReference type="ARBA" id="ARBA00022989"/>
    </source>
</evidence>
<keyword evidence="6" id="KW-0851">Voltage-gated channel</keyword>
<dbReference type="GO" id="GO:0005249">
    <property type="term" value="F:voltage-gated potassium channel activity"/>
    <property type="evidence" value="ECO:0007669"/>
    <property type="project" value="InterPro"/>
</dbReference>
<dbReference type="GO" id="GO:0008076">
    <property type="term" value="C:voltage-gated potassium channel complex"/>
    <property type="evidence" value="ECO:0007669"/>
    <property type="project" value="InterPro"/>
</dbReference>
<evidence type="ECO:0000256" key="10">
    <source>
        <dbReference type="ARBA" id="ARBA00023136"/>
    </source>
</evidence>
<comment type="subcellular location">
    <subcellularLocation>
        <location evidence="1">Membrane</location>
        <topology evidence="1">Multi-pass membrane protein</topology>
    </subcellularLocation>
</comment>
<feature type="transmembrane region" description="Helical" evidence="12">
    <location>
        <begin position="63"/>
        <end position="85"/>
    </location>
</feature>
<dbReference type="GO" id="GO:0001508">
    <property type="term" value="P:action potential"/>
    <property type="evidence" value="ECO:0007669"/>
    <property type="project" value="TreeGrafter"/>
</dbReference>
<evidence type="ECO:0000259" key="13">
    <source>
        <dbReference type="Pfam" id="PF00520"/>
    </source>
</evidence>
<dbReference type="EMBL" id="RJUK01000001">
    <property type="protein sequence ID" value="ROQ20415.1"/>
    <property type="molecule type" value="Genomic_DNA"/>
</dbReference>
<proteinExistence type="predicted"/>
<dbReference type="RefSeq" id="WP_123637571.1">
    <property type="nucleotide sequence ID" value="NZ_RJUK01000001.1"/>
</dbReference>
<gene>
    <name evidence="14" type="ORF">EDC38_1020</name>
</gene>
<feature type="transmembrane region" description="Helical" evidence="12">
    <location>
        <begin position="226"/>
        <end position="250"/>
    </location>
</feature>
<evidence type="ECO:0000256" key="1">
    <source>
        <dbReference type="ARBA" id="ARBA00004141"/>
    </source>
</evidence>
<reference evidence="14 15" key="1">
    <citation type="submission" date="2018-11" db="EMBL/GenBank/DDBJ databases">
        <title>Genomic Encyclopedia of Type Strains, Phase IV (KMG-IV): sequencing the most valuable type-strain genomes for metagenomic binning, comparative biology and taxonomic classification.</title>
        <authorList>
            <person name="Goeker M."/>
        </authorList>
    </citation>
    <scope>NUCLEOTIDE SEQUENCE [LARGE SCALE GENOMIC DNA]</scope>
    <source>
        <strain evidence="14 15">DSM 16974</strain>
    </source>
</reference>
<keyword evidence="15" id="KW-1185">Reference proteome</keyword>
<evidence type="ECO:0000256" key="2">
    <source>
        <dbReference type="ARBA" id="ARBA00022448"/>
    </source>
</evidence>
<evidence type="ECO:0000256" key="9">
    <source>
        <dbReference type="ARBA" id="ARBA00023065"/>
    </source>
</evidence>
<name>A0A3N1NW56_9GAMM</name>
<keyword evidence="2" id="KW-0813">Transport</keyword>
<evidence type="ECO:0000256" key="11">
    <source>
        <dbReference type="ARBA" id="ARBA00023303"/>
    </source>
</evidence>
<dbReference type="PANTHER" id="PTHR11537">
    <property type="entry name" value="VOLTAGE-GATED POTASSIUM CHANNEL"/>
    <property type="match status" value="1"/>
</dbReference>
<organism evidence="14 15">
    <name type="scientific">Marinimicrobium koreense</name>
    <dbReference type="NCBI Taxonomy" id="306545"/>
    <lineage>
        <taxon>Bacteria</taxon>
        <taxon>Pseudomonadati</taxon>
        <taxon>Pseudomonadota</taxon>
        <taxon>Gammaproteobacteria</taxon>
        <taxon>Cellvibrionales</taxon>
        <taxon>Cellvibrionaceae</taxon>
        <taxon>Marinimicrobium</taxon>
    </lineage>
</organism>
<feature type="transmembrane region" description="Helical" evidence="12">
    <location>
        <begin position="165"/>
        <end position="186"/>
    </location>
</feature>
<evidence type="ECO:0000256" key="3">
    <source>
        <dbReference type="ARBA" id="ARBA00022538"/>
    </source>
</evidence>
<accession>A0A3N1NW56</accession>
<evidence type="ECO:0000256" key="7">
    <source>
        <dbReference type="ARBA" id="ARBA00022958"/>
    </source>
</evidence>
<dbReference type="Proteomes" id="UP000273643">
    <property type="component" value="Unassembled WGS sequence"/>
</dbReference>
<keyword evidence="11 14" id="KW-0407">Ion channel</keyword>
<dbReference type="Gene3D" id="1.20.120.350">
    <property type="entry name" value="Voltage-gated potassium channels. Chain C"/>
    <property type="match status" value="1"/>
</dbReference>
<evidence type="ECO:0000313" key="15">
    <source>
        <dbReference type="Proteomes" id="UP000273643"/>
    </source>
</evidence>
<evidence type="ECO:0000313" key="14">
    <source>
        <dbReference type="EMBL" id="ROQ20415.1"/>
    </source>
</evidence>
<dbReference type="SUPFAM" id="SSF81324">
    <property type="entry name" value="Voltage-gated potassium channels"/>
    <property type="match status" value="1"/>
</dbReference>
<keyword evidence="7" id="KW-0630">Potassium</keyword>
<evidence type="ECO:0000256" key="6">
    <source>
        <dbReference type="ARBA" id="ARBA00022882"/>
    </source>
</evidence>
<dbReference type="Gene3D" id="1.10.287.70">
    <property type="match status" value="1"/>
</dbReference>
<feature type="transmembrane region" description="Helical" evidence="12">
    <location>
        <begin position="33"/>
        <end position="51"/>
    </location>
</feature>
<dbReference type="OrthoDB" id="9799090at2"/>
<dbReference type="Pfam" id="PF00520">
    <property type="entry name" value="Ion_trans"/>
    <property type="match status" value="1"/>
</dbReference>
<evidence type="ECO:0000256" key="5">
    <source>
        <dbReference type="ARBA" id="ARBA00022826"/>
    </source>
</evidence>
<protein>
    <submittedName>
        <fullName evidence="14">Voltage-gated potassium channel</fullName>
    </submittedName>
</protein>
<feature type="domain" description="Ion transport" evidence="13">
    <location>
        <begin position="37"/>
        <end position="256"/>
    </location>
</feature>
<keyword evidence="4 12" id="KW-0812">Transmembrane</keyword>
<dbReference type="InterPro" id="IPR005821">
    <property type="entry name" value="Ion_trans_dom"/>
</dbReference>
<comment type="caution">
    <text evidence="14">The sequence shown here is derived from an EMBL/GenBank/DDBJ whole genome shotgun (WGS) entry which is preliminary data.</text>
</comment>
<keyword evidence="10 12" id="KW-0472">Membrane</keyword>
<keyword evidence="5" id="KW-0631">Potassium channel</keyword>
<dbReference type="PRINTS" id="PR00169">
    <property type="entry name" value="KCHANNEL"/>
</dbReference>
<feature type="transmembrane region" description="Helical" evidence="12">
    <location>
        <begin position="105"/>
        <end position="130"/>
    </location>
</feature>
<keyword evidence="3" id="KW-0633">Potassium transport</keyword>
<dbReference type="InterPro" id="IPR027359">
    <property type="entry name" value="Volt_channel_dom_sf"/>
</dbReference>
<dbReference type="AlphaFoldDB" id="A0A3N1NW56"/>
<evidence type="ECO:0000256" key="12">
    <source>
        <dbReference type="SAM" id="Phobius"/>
    </source>
</evidence>
<dbReference type="PANTHER" id="PTHR11537:SF254">
    <property type="entry name" value="POTASSIUM VOLTAGE-GATED CHANNEL PROTEIN SHAB"/>
    <property type="match status" value="1"/>
</dbReference>
<evidence type="ECO:0000256" key="4">
    <source>
        <dbReference type="ARBA" id="ARBA00022692"/>
    </source>
</evidence>
<sequence>MVHSSSSAKHPWRARLYRQLEPGAWPDQGLSPANRWICALITVAVLVALLETEPAIRVGREPWFVAFEWVVGAIFLLEYLIRAWVAVEGARYAHPVWGRLRYLGSFAAVVDLLAILPLFLGLVGMEALFMRLIRVLRILRLARLGRFSKALRELGHAVRLRQFELYVSFGLAFLVLLTSSIMLYLLEGGVQPEAFGSVLRSMWWSVATLTTVGYGDVYPVTGLGRFFAALTALSGIGIIAMPTGIMAAAFSEAMQKNRREKD</sequence>
<keyword evidence="9" id="KW-0406">Ion transport</keyword>
<keyword evidence="8 12" id="KW-1133">Transmembrane helix</keyword>